<accession>A0A0A9CMY1</accession>
<dbReference type="EMBL" id="GBRH01223150">
    <property type="protein sequence ID" value="JAD74745.1"/>
    <property type="molecule type" value="Transcribed_RNA"/>
</dbReference>
<name>A0A0A9CMY1_ARUDO</name>
<organism evidence="2">
    <name type="scientific">Arundo donax</name>
    <name type="common">Giant reed</name>
    <name type="synonym">Donax arundinaceus</name>
    <dbReference type="NCBI Taxonomy" id="35708"/>
    <lineage>
        <taxon>Eukaryota</taxon>
        <taxon>Viridiplantae</taxon>
        <taxon>Streptophyta</taxon>
        <taxon>Embryophyta</taxon>
        <taxon>Tracheophyta</taxon>
        <taxon>Spermatophyta</taxon>
        <taxon>Magnoliopsida</taxon>
        <taxon>Liliopsida</taxon>
        <taxon>Poales</taxon>
        <taxon>Poaceae</taxon>
        <taxon>PACMAD clade</taxon>
        <taxon>Arundinoideae</taxon>
        <taxon>Arundineae</taxon>
        <taxon>Arundo</taxon>
    </lineage>
</organism>
<sequence length="44" mass="5218">MPQFTTILMTTLMRDLKRTMLMMKMIMMMKVTTLHLLKVSITIV</sequence>
<reference evidence="2" key="1">
    <citation type="submission" date="2014-09" db="EMBL/GenBank/DDBJ databases">
        <authorList>
            <person name="Magalhaes I.L.F."/>
            <person name="Oliveira U."/>
            <person name="Santos F.R."/>
            <person name="Vidigal T.H.D.A."/>
            <person name="Brescovit A.D."/>
            <person name="Santos A.J."/>
        </authorList>
    </citation>
    <scope>NUCLEOTIDE SEQUENCE</scope>
    <source>
        <tissue evidence="2">Shoot tissue taken approximately 20 cm above the soil surface</tissue>
    </source>
</reference>
<reference evidence="2" key="2">
    <citation type="journal article" date="2015" name="Data Brief">
        <title>Shoot transcriptome of the giant reed, Arundo donax.</title>
        <authorList>
            <person name="Barrero R.A."/>
            <person name="Guerrero F.D."/>
            <person name="Moolhuijzen P."/>
            <person name="Goolsby J.A."/>
            <person name="Tidwell J."/>
            <person name="Bellgard S.E."/>
            <person name="Bellgard M.I."/>
        </authorList>
    </citation>
    <scope>NUCLEOTIDE SEQUENCE</scope>
    <source>
        <tissue evidence="2">Shoot tissue taken approximately 20 cm above the soil surface</tissue>
    </source>
</reference>
<keyword evidence="1" id="KW-0472">Membrane</keyword>
<keyword evidence="1" id="KW-1133">Transmembrane helix</keyword>
<keyword evidence="1" id="KW-0812">Transmembrane</keyword>
<dbReference type="AlphaFoldDB" id="A0A0A9CMY1"/>
<protein>
    <submittedName>
        <fullName evidence="2">Uncharacterized protein</fullName>
    </submittedName>
</protein>
<proteinExistence type="predicted"/>
<evidence type="ECO:0000256" key="1">
    <source>
        <dbReference type="SAM" id="Phobius"/>
    </source>
</evidence>
<evidence type="ECO:0000313" key="2">
    <source>
        <dbReference type="EMBL" id="JAD74745.1"/>
    </source>
</evidence>
<feature type="transmembrane region" description="Helical" evidence="1">
    <location>
        <begin position="21"/>
        <end position="41"/>
    </location>
</feature>